<evidence type="ECO:0000313" key="1">
    <source>
        <dbReference type="EMBL" id="WVZ75720.1"/>
    </source>
</evidence>
<name>A0AAQ3TLE0_PASNO</name>
<gene>
    <name evidence="1" type="ORF">U9M48_023755</name>
</gene>
<reference evidence="1 2" key="1">
    <citation type="submission" date="2024-02" db="EMBL/GenBank/DDBJ databases">
        <title>High-quality chromosome-scale genome assembly of Pensacola bahiagrass (Paspalum notatum Flugge var. saurae).</title>
        <authorList>
            <person name="Vega J.M."/>
            <person name="Podio M."/>
            <person name="Orjuela J."/>
            <person name="Siena L.A."/>
            <person name="Pessino S.C."/>
            <person name="Combes M.C."/>
            <person name="Mariac C."/>
            <person name="Albertini E."/>
            <person name="Pupilli F."/>
            <person name="Ortiz J.P.A."/>
            <person name="Leblanc O."/>
        </authorList>
    </citation>
    <scope>NUCLEOTIDE SEQUENCE [LARGE SCALE GENOMIC DNA]</scope>
    <source>
        <strain evidence="1">R1</strain>
        <tissue evidence="1">Leaf</tissue>
    </source>
</reference>
<accession>A0AAQ3TLE0</accession>
<organism evidence="1 2">
    <name type="scientific">Paspalum notatum var. saurae</name>
    <dbReference type="NCBI Taxonomy" id="547442"/>
    <lineage>
        <taxon>Eukaryota</taxon>
        <taxon>Viridiplantae</taxon>
        <taxon>Streptophyta</taxon>
        <taxon>Embryophyta</taxon>
        <taxon>Tracheophyta</taxon>
        <taxon>Spermatophyta</taxon>
        <taxon>Magnoliopsida</taxon>
        <taxon>Liliopsida</taxon>
        <taxon>Poales</taxon>
        <taxon>Poaceae</taxon>
        <taxon>PACMAD clade</taxon>
        <taxon>Panicoideae</taxon>
        <taxon>Andropogonodae</taxon>
        <taxon>Paspaleae</taxon>
        <taxon>Paspalinae</taxon>
        <taxon>Paspalum</taxon>
    </lineage>
</organism>
<keyword evidence="2" id="KW-1185">Reference proteome</keyword>
<dbReference type="Proteomes" id="UP001341281">
    <property type="component" value="Chromosome 05"/>
</dbReference>
<proteinExistence type="predicted"/>
<dbReference type="PANTHER" id="PTHR10492">
    <property type="match status" value="1"/>
</dbReference>
<dbReference type="PANTHER" id="PTHR10492:SF92">
    <property type="entry name" value="ATP-DEPENDENT DNA HELICASE"/>
    <property type="match status" value="1"/>
</dbReference>
<dbReference type="EMBL" id="CP144749">
    <property type="protein sequence ID" value="WVZ75720.1"/>
    <property type="molecule type" value="Genomic_DNA"/>
</dbReference>
<sequence length="134" mass="15447">MPTMHRISPSMGRQLCLEEILGKPSQLSKRLGNGTEEDDGDGCIHLPDEICVPYTGEDTNLHRLIEDVFPMLDDNMTDPDYITSRAIWSTRNDCVDRINMRMIHCEEMVYHSFNRADDDPHNYYPPEFLNSSTP</sequence>
<evidence type="ECO:0008006" key="3">
    <source>
        <dbReference type="Google" id="ProtNLM"/>
    </source>
</evidence>
<protein>
    <recommendedName>
        <fullName evidence="3">ATP-dependent DNA helicase</fullName>
    </recommendedName>
</protein>
<dbReference type="AlphaFoldDB" id="A0AAQ3TLE0"/>
<evidence type="ECO:0000313" key="2">
    <source>
        <dbReference type="Proteomes" id="UP001341281"/>
    </source>
</evidence>